<proteinExistence type="predicted"/>
<feature type="compositionally biased region" description="Acidic residues" evidence="1">
    <location>
        <begin position="507"/>
        <end position="520"/>
    </location>
</feature>
<keyword evidence="4" id="KW-1185">Reference proteome</keyword>
<dbReference type="GO" id="GO:0005675">
    <property type="term" value="C:transcription factor TFIIH holo complex"/>
    <property type="evidence" value="ECO:0007669"/>
    <property type="project" value="TreeGrafter"/>
</dbReference>
<name>A0AAD6NN39_DREDA</name>
<feature type="region of interest" description="Disordered" evidence="1">
    <location>
        <begin position="285"/>
        <end position="353"/>
    </location>
</feature>
<organism evidence="3 4">
    <name type="scientific">Drechslerella dactyloides</name>
    <name type="common">Nematode-trapping fungus</name>
    <name type="synonym">Arthrobotrys dactyloides</name>
    <dbReference type="NCBI Taxonomy" id="74499"/>
    <lineage>
        <taxon>Eukaryota</taxon>
        <taxon>Fungi</taxon>
        <taxon>Dikarya</taxon>
        <taxon>Ascomycota</taxon>
        <taxon>Pezizomycotina</taxon>
        <taxon>Orbiliomycetes</taxon>
        <taxon>Orbiliales</taxon>
        <taxon>Orbiliaceae</taxon>
        <taxon>Drechslerella</taxon>
    </lineage>
</organism>
<dbReference type="Pfam" id="PF17110">
    <property type="entry name" value="TFB6"/>
    <property type="match status" value="1"/>
</dbReference>
<dbReference type="EMBL" id="JAQGDS010000001">
    <property type="protein sequence ID" value="KAJ6264397.1"/>
    <property type="molecule type" value="Genomic_DNA"/>
</dbReference>
<keyword evidence="2" id="KW-1133">Transmembrane helix</keyword>
<feature type="compositionally biased region" description="Basic and acidic residues" evidence="1">
    <location>
        <begin position="548"/>
        <end position="570"/>
    </location>
</feature>
<feature type="transmembrane region" description="Helical" evidence="2">
    <location>
        <begin position="169"/>
        <end position="190"/>
    </location>
</feature>
<evidence type="ECO:0000313" key="4">
    <source>
        <dbReference type="Proteomes" id="UP001221413"/>
    </source>
</evidence>
<comment type="caution">
    <text evidence="3">The sequence shown here is derived from an EMBL/GenBank/DDBJ whole genome shotgun (WGS) entry which is preliminary data.</text>
</comment>
<feature type="compositionally biased region" description="Acidic residues" evidence="1">
    <location>
        <begin position="528"/>
        <end position="544"/>
    </location>
</feature>
<sequence length="607" mass="65946">MYRCVNRAVTVRIRVRFRPSFVLGWRGRRGGGFEEGWGSEEEGGLLRVAAALAAEFDADGEAVGLYALVADVADVDDAAAGNGHLDADVHEFVRFAARQLHVVDHLLRPDHEVQLQRGAGVRCYRYVFNRQPVAVVAGEQDAVGGVVFVCLVAVPDAAAVILVDAAAAVGAAVAIAVDAVACNGVVVVVVDVDVHVILNFEFAIYFFVVYVVAVTGIVAVNVAAAGYEEGNVLVDAWGLVEGVGRCVARVASPVVRDVECGVGWELVGGEPHRCRQPAAHLDVELRNPTNHTPPQIHHRDKRQHETMAEPGGFFPPSTNYLPSPAPSDYSSTPARSAAGVLPTPRNTPLKPGSKRESAFINYVDAALLDISRKFTKKFPSDEETAAGAAAGDIVGYRDVEPLIVDLERMIGLVWVSGTASLQIAYLLQIASSLLQYLPPFPPRPTPTFRLLNKLDLAFHTLLAAHRLSGTEKVRLNSIVKVSRAMVLRLMEGQDFPDDDPPDRQHDDDDADDSDSSDSDLDLDKETTTTDDDEDDDGMQIDEAGDAARLQREYGRPTQREIDRTERHLEEEKEDDDWEIEVARVYSRVLEDIGGELGGDPIGIVVEE</sequence>
<dbReference type="PANTHER" id="PTHR37781">
    <property type="entry name" value="TFIIH COMPLEX SUBUNIT"/>
    <property type="match status" value="1"/>
</dbReference>
<evidence type="ECO:0000313" key="3">
    <source>
        <dbReference type="EMBL" id="KAJ6264397.1"/>
    </source>
</evidence>
<dbReference type="Proteomes" id="UP001221413">
    <property type="component" value="Unassembled WGS sequence"/>
</dbReference>
<feature type="region of interest" description="Disordered" evidence="1">
    <location>
        <begin position="492"/>
        <end position="574"/>
    </location>
</feature>
<dbReference type="AlphaFoldDB" id="A0AAD6NN39"/>
<evidence type="ECO:0000256" key="1">
    <source>
        <dbReference type="SAM" id="MobiDB-lite"/>
    </source>
</evidence>
<accession>A0AAD6NN39</accession>
<feature type="transmembrane region" description="Helical" evidence="2">
    <location>
        <begin position="142"/>
        <end position="163"/>
    </location>
</feature>
<gene>
    <name evidence="3" type="ORF">Dda_0543</name>
</gene>
<keyword evidence="2" id="KW-0812">Transmembrane</keyword>
<evidence type="ECO:0000256" key="2">
    <source>
        <dbReference type="SAM" id="Phobius"/>
    </source>
</evidence>
<reference evidence="3" key="1">
    <citation type="submission" date="2023-01" db="EMBL/GenBank/DDBJ databases">
        <title>The chitinases involved in constricting ring structure development in the nematode-trapping fungus Drechslerella dactyloides.</title>
        <authorList>
            <person name="Wang R."/>
            <person name="Zhang L."/>
            <person name="Tang P."/>
            <person name="Li S."/>
            <person name="Liang L."/>
        </authorList>
    </citation>
    <scope>NUCLEOTIDE SEQUENCE</scope>
    <source>
        <strain evidence="3">YMF1.00031</strain>
    </source>
</reference>
<keyword evidence="2" id="KW-0472">Membrane</keyword>
<feature type="transmembrane region" description="Helical" evidence="2">
    <location>
        <begin position="202"/>
        <end position="224"/>
    </location>
</feature>
<dbReference type="InterPro" id="IPR031349">
    <property type="entry name" value="Tfb6"/>
</dbReference>
<protein>
    <submittedName>
        <fullName evidence="3">Uncharacterized protein</fullName>
    </submittedName>
</protein>
<dbReference type="PANTHER" id="PTHR37781:SF1">
    <property type="entry name" value="ADR380WP"/>
    <property type="match status" value="1"/>
</dbReference>